<keyword evidence="1" id="KW-0732">Signal</keyword>
<dbReference type="InterPro" id="IPR054160">
    <property type="entry name" value="MrkD_recept-bd"/>
</dbReference>
<dbReference type="InterPro" id="IPR000259">
    <property type="entry name" value="Adhesion_dom_fimbrial"/>
</dbReference>
<feature type="domain" description="MrkD-like receptor binding" evidence="3">
    <location>
        <begin position="48"/>
        <end position="170"/>
    </location>
</feature>
<dbReference type="PANTHER" id="PTHR33420">
    <property type="entry name" value="FIMBRIAL SUBUNIT ELFA-RELATED"/>
    <property type="match status" value="1"/>
</dbReference>
<sequence>MPFTAILRHALAMPLLLIFFMAPISSWARCSSQGWNAQFPGSANTPTIVNENYPIGSVVYSRTMALQNTGAGSYHISCDNDFYYIEGIGTESGGIYSTSIPNLGMRITWERAAPYSGSMLKQGIFHSLPSNNMTIELVKTGELTSGGFLNGSFARIYSGTSYARDLLATVFFSSGITVNVSSRPRPPTCRVSTGKIDVAMAPAPFADFKGIGTVTAAKDFSIELTCAGGEANTRLTAFITLTDATQATNRSSTLTLAQNSKARGVGIQVLRNNVPVSFGPDSGSLGNANQWNAGQVAQGQNSLKIPLSARLVQTAGSVTPGVAYGRATFTMSYQ</sequence>
<dbReference type="InterPro" id="IPR036937">
    <property type="entry name" value="Adhesion_dom_fimbrial_sf"/>
</dbReference>
<dbReference type="Pfam" id="PF22003">
    <property type="entry name" value="MrkDrd"/>
    <property type="match status" value="1"/>
</dbReference>
<name>A0A1H3I5K8_9BURK</name>
<dbReference type="GeneID" id="94689425"/>
<dbReference type="SUPFAM" id="SSF49401">
    <property type="entry name" value="Bacterial adhesins"/>
    <property type="match status" value="1"/>
</dbReference>
<evidence type="ECO:0000259" key="3">
    <source>
        <dbReference type="Pfam" id="PF22003"/>
    </source>
</evidence>
<dbReference type="GO" id="GO:0043709">
    <property type="term" value="P:cell adhesion involved in single-species biofilm formation"/>
    <property type="evidence" value="ECO:0007669"/>
    <property type="project" value="TreeGrafter"/>
</dbReference>
<protein>
    <submittedName>
        <fullName evidence="4">Pilin (Type 1 fimbria component protein)</fullName>
    </submittedName>
</protein>
<gene>
    <name evidence="4" type="ORF">SAMN05421547_103188</name>
</gene>
<reference evidence="4 5" key="1">
    <citation type="submission" date="2016-10" db="EMBL/GenBank/DDBJ databases">
        <authorList>
            <person name="de Groot N.N."/>
        </authorList>
    </citation>
    <scope>NUCLEOTIDE SEQUENCE [LARGE SCALE GENOMIC DNA]</scope>
    <source>
        <strain evidence="4 5">LMG 24775</strain>
    </source>
</reference>
<evidence type="ECO:0000259" key="2">
    <source>
        <dbReference type="Pfam" id="PF00419"/>
    </source>
</evidence>
<proteinExistence type="predicted"/>
<dbReference type="InterPro" id="IPR008966">
    <property type="entry name" value="Adhesion_dom_sf"/>
</dbReference>
<dbReference type="PANTHER" id="PTHR33420:SF3">
    <property type="entry name" value="FIMBRIAL SUBUNIT ELFA"/>
    <property type="match status" value="1"/>
</dbReference>
<organism evidence="4 5">
    <name type="scientific">Delftia lacustris</name>
    <dbReference type="NCBI Taxonomy" id="558537"/>
    <lineage>
        <taxon>Bacteria</taxon>
        <taxon>Pseudomonadati</taxon>
        <taxon>Pseudomonadota</taxon>
        <taxon>Betaproteobacteria</taxon>
        <taxon>Burkholderiales</taxon>
        <taxon>Comamonadaceae</taxon>
        <taxon>Delftia</taxon>
    </lineage>
</organism>
<dbReference type="GO" id="GO:0009289">
    <property type="term" value="C:pilus"/>
    <property type="evidence" value="ECO:0007669"/>
    <property type="project" value="InterPro"/>
</dbReference>
<dbReference type="Gene3D" id="2.60.40.1090">
    <property type="entry name" value="Fimbrial-type adhesion domain"/>
    <property type="match status" value="1"/>
</dbReference>
<dbReference type="AlphaFoldDB" id="A0A1H3I5K8"/>
<evidence type="ECO:0000256" key="1">
    <source>
        <dbReference type="ARBA" id="ARBA00022729"/>
    </source>
</evidence>
<accession>A0A1H3I5K8</accession>
<dbReference type="InterPro" id="IPR050263">
    <property type="entry name" value="Bact_Fimbrial_Adh_Pro"/>
</dbReference>
<dbReference type="Pfam" id="PF00419">
    <property type="entry name" value="Fimbrial"/>
    <property type="match status" value="1"/>
</dbReference>
<dbReference type="RefSeq" id="WP_074921190.1">
    <property type="nucleotide sequence ID" value="NZ_CP141274.1"/>
</dbReference>
<dbReference type="Gene3D" id="2.60.40.3310">
    <property type="match status" value="1"/>
</dbReference>
<dbReference type="EMBL" id="FNPE01000003">
    <property type="protein sequence ID" value="SDY22931.1"/>
    <property type="molecule type" value="Genomic_DNA"/>
</dbReference>
<evidence type="ECO:0000313" key="4">
    <source>
        <dbReference type="EMBL" id="SDY22931.1"/>
    </source>
</evidence>
<feature type="domain" description="Fimbrial-type adhesion" evidence="2">
    <location>
        <begin position="179"/>
        <end position="334"/>
    </location>
</feature>
<dbReference type="Proteomes" id="UP000183417">
    <property type="component" value="Unassembled WGS sequence"/>
</dbReference>
<evidence type="ECO:0000313" key="5">
    <source>
        <dbReference type="Proteomes" id="UP000183417"/>
    </source>
</evidence>